<feature type="transmembrane region" description="Helical" evidence="1">
    <location>
        <begin position="20"/>
        <end position="39"/>
    </location>
</feature>
<proteinExistence type="predicted"/>
<evidence type="ECO:0000256" key="1">
    <source>
        <dbReference type="SAM" id="Phobius"/>
    </source>
</evidence>
<keyword evidence="3" id="KW-1185">Reference proteome</keyword>
<dbReference type="RefSeq" id="WP_188444524.1">
    <property type="nucleotide sequence ID" value="NZ_BMFD01000025.1"/>
</dbReference>
<evidence type="ECO:0000313" key="3">
    <source>
        <dbReference type="Proteomes" id="UP000635885"/>
    </source>
</evidence>
<organism evidence="2 3">
    <name type="scientific">Belliella aquatica</name>
    <dbReference type="NCBI Taxonomy" id="1323734"/>
    <lineage>
        <taxon>Bacteria</taxon>
        <taxon>Pseudomonadati</taxon>
        <taxon>Bacteroidota</taxon>
        <taxon>Cytophagia</taxon>
        <taxon>Cytophagales</taxon>
        <taxon>Cyclobacteriaceae</taxon>
        <taxon>Belliella</taxon>
    </lineage>
</organism>
<evidence type="ECO:0000313" key="2">
    <source>
        <dbReference type="EMBL" id="GGC54544.1"/>
    </source>
</evidence>
<dbReference type="EMBL" id="BMFD01000025">
    <property type="protein sequence ID" value="GGC54544.1"/>
    <property type="molecule type" value="Genomic_DNA"/>
</dbReference>
<accession>A0ABQ1N646</accession>
<name>A0ABQ1N646_9BACT</name>
<keyword evidence="1" id="KW-1133">Transmembrane helix</keyword>
<dbReference type="Proteomes" id="UP000635885">
    <property type="component" value="Unassembled WGS sequence"/>
</dbReference>
<gene>
    <name evidence="2" type="ORF">GCM10010993_36180</name>
</gene>
<reference evidence="3" key="1">
    <citation type="journal article" date="2019" name="Int. J. Syst. Evol. Microbiol.">
        <title>The Global Catalogue of Microorganisms (GCM) 10K type strain sequencing project: providing services to taxonomists for standard genome sequencing and annotation.</title>
        <authorList>
            <consortium name="The Broad Institute Genomics Platform"/>
            <consortium name="The Broad Institute Genome Sequencing Center for Infectious Disease"/>
            <person name="Wu L."/>
            <person name="Ma J."/>
        </authorList>
    </citation>
    <scope>NUCLEOTIDE SEQUENCE [LARGE SCALE GENOMIC DNA]</scope>
    <source>
        <strain evidence="3">CGMCC 1.12479</strain>
    </source>
</reference>
<sequence>MMDQKREEEKERRKRRNQRLIMALFVGLFLMNILLMMILPPFSNEAEIKGKFIFYVPNRGTALVFLSNKIFPVFEDYFTIFDKNVNVGDFIQKAAGSDSLIIYRNNIKTVIKLESE</sequence>
<protein>
    <submittedName>
        <fullName evidence="2">Uncharacterized protein</fullName>
    </submittedName>
</protein>
<keyword evidence="1" id="KW-0472">Membrane</keyword>
<comment type="caution">
    <text evidence="2">The sequence shown here is derived from an EMBL/GenBank/DDBJ whole genome shotgun (WGS) entry which is preliminary data.</text>
</comment>
<keyword evidence="1" id="KW-0812">Transmembrane</keyword>